<keyword evidence="3" id="KW-1185">Reference proteome</keyword>
<protein>
    <submittedName>
        <fullName evidence="2">Putative secreted protein</fullName>
    </submittedName>
</protein>
<proteinExistence type="predicted"/>
<dbReference type="STRING" id="441103.TRN7648_01083"/>
<dbReference type="InterPro" id="IPR010634">
    <property type="entry name" value="DUF1223"/>
</dbReference>
<evidence type="ECO:0000256" key="1">
    <source>
        <dbReference type="SAM" id="SignalP"/>
    </source>
</evidence>
<evidence type="ECO:0000313" key="2">
    <source>
        <dbReference type="EMBL" id="CUH76704.1"/>
    </source>
</evidence>
<dbReference type="PANTHER" id="PTHR36057:SF1">
    <property type="entry name" value="LIPOPROTEIN LIPID ATTACHMENT SITE-LIKE PROTEIN, PUTATIVE (DUF1223)-RELATED"/>
    <property type="match status" value="1"/>
</dbReference>
<gene>
    <name evidence="2" type="ORF">TRN7648_01083</name>
</gene>
<keyword evidence="1" id="KW-0732">Signal</keyword>
<dbReference type="InterPro" id="IPR036249">
    <property type="entry name" value="Thioredoxin-like_sf"/>
</dbReference>
<accession>A0A0P1GRI0</accession>
<dbReference type="SUPFAM" id="SSF52833">
    <property type="entry name" value="Thioredoxin-like"/>
    <property type="match status" value="1"/>
</dbReference>
<evidence type="ECO:0000313" key="3">
    <source>
        <dbReference type="Proteomes" id="UP000054935"/>
    </source>
</evidence>
<feature type="signal peptide" evidence="1">
    <location>
        <begin position="1"/>
        <end position="21"/>
    </location>
</feature>
<dbReference type="RefSeq" id="WP_058247108.1">
    <property type="nucleotide sequence ID" value="NZ_CYSE01000002.1"/>
</dbReference>
<reference evidence="2 3" key="1">
    <citation type="submission" date="2015-09" db="EMBL/GenBank/DDBJ databases">
        <authorList>
            <consortium name="Swine Surveillance"/>
        </authorList>
    </citation>
    <scope>NUCLEOTIDE SEQUENCE [LARGE SCALE GENOMIC DNA]</scope>
    <source>
        <strain evidence="2 3">CECT 7648</strain>
    </source>
</reference>
<organism evidence="2 3">
    <name type="scientific">Tropicibacter naphthalenivorans</name>
    <dbReference type="NCBI Taxonomy" id="441103"/>
    <lineage>
        <taxon>Bacteria</taxon>
        <taxon>Pseudomonadati</taxon>
        <taxon>Pseudomonadota</taxon>
        <taxon>Alphaproteobacteria</taxon>
        <taxon>Rhodobacterales</taxon>
        <taxon>Roseobacteraceae</taxon>
        <taxon>Tropicibacter</taxon>
    </lineage>
</organism>
<dbReference type="PANTHER" id="PTHR36057">
    <property type="match status" value="1"/>
</dbReference>
<dbReference type="Pfam" id="PF06764">
    <property type="entry name" value="DUF1223"/>
    <property type="match status" value="1"/>
</dbReference>
<name>A0A0P1GRI0_9RHOB</name>
<sequence>MRKLLLGTAFLCTTMVGWAQAQQAAVVVELFTSQGCSSCPPADALLDELGGRDDVIPLALHVDYWDYIGWKDNFADPRFTKRQKGYARAGGWKMIYTPQMIVNGEHDVVGNRPMKVVDQIQRELSEPRRVDLDLRREGDVLHIRAEALTALKPCDIQIVRYDAGEEVMIERGENAGKTVRYSNIVQAWDVADQWDGKGVYEVSVPVTGDAPLVVLVQGQRYGEIFAAARLR</sequence>
<dbReference type="AlphaFoldDB" id="A0A0P1GRI0"/>
<dbReference type="Proteomes" id="UP000054935">
    <property type="component" value="Unassembled WGS sequence"/>
</dbReference>
<feature type="chain" id="PRO_5006063723" evidence="1">
    <location>
        <begin position="22"/>
        <end position="231"/>
    </location>
</feature>
<dbReference type="EMBL" id="CYSE01000002">
    <property type="protein sequence ID" value="CUH76704.1"/>
    <property type="molecule type" value="Genomic_DNA"/>
</dbReference>